<evidence type="ECO:0000313" key="1">
    <source>
        <dbReference type="EMBL" id="CAB4635343.1"/>
    </source>
</evidence>
<proteinExistence type="predicted"/>
<dbReference type="AlphaFoldDB" id="A0A6J6JGF8"/>
<sequence>MLGSLAAHQRNPGVRTCLRNSLNNRCNSLRNHLPTGDVVGHEQWRRTHHHDVINHHSHKVVSDGVVLIERLRNGHLRSDAISRRCKNRLLKGRHKRGVVEACKTSDATQNPRRMASLHGLFHEIDSSVTGARVNTAAGIGRGFRHARSLVGAQLLTWG</sequence>
<accession>A0A6J6JGF8</accession>
<name>A0A6J6JGF8_9ZZZZ</name>
<organism evidence="1">
    <name type="scientific">freshwater metagenome</name>
    <dbReference type="NCBI Taxonomy" id="449393"/>
    <lineage>
        <taxon>unclassified sequences</taxon>
        <taxon>metagenomes</taxon>
        <taxon>ecological metagenomes</taxon>
    </lineage>
</organism>
<reference evidence="1" key="1">
    <citation type="submission" date="2020-05" db="EMBL/GenBank/DDBJ databases">
        <authorList>
            <person name="Chiriac C."/>
            <person name="Salcher M."/>
            <person name="Ghai R."/>
            <person name="Kavagutti S V."/>
        </authorList>
    </citation>
    <scope>NUCLEOTIDE SEQUENCE</scope>
</reference>
<gene>
    <name evidence="1" type="ORF">UFOPK2158_00149</name>
</gene>
<dbReference type="EMBL" id="CAEZVY010000009">
    <property type="protein sequence ID" value="CAB4635343.1"/>
    <property type="molecule type" value="Genomic_DNA"/>
</dbReference>
<protein>
    <submittedName>
        <fullName evidence="1">Unannotated protein</fullName>
    </submittedName>
</protein>